<dbReference type="InterPro" id="IPR012340">
    <property type="entry name" value="NA-bd_OB-fold"/>
</dbReference>
<evidence type="ECO:0000313" key="24">
    <source>
        <dbReference type="Proteomes" id="UP000721844"/>
    </source>
</evidence>
<dbReference type="Pfam" id="PF01068">
    <property type="entry name" value="DNA_ligase_A_M"/>
    <property type="match status" value="1"/>
</dbReference>
<keyword evidence="11" id="KW-0269">Exonuclease</keyword>
<dbReference type="GO" id="GO:0006281">
    <property type="term" value="P:DNA repair"/>
    <property type="evidence" value="ECO:0007669"/>
    <property type="project" value="UniProtKB-KW"/>
</dbReference>
<dbReference type="InterPro" id="IPR033651">
    <property type="entry name" value="PaeLigD_Pol-like"/>
</dbReference>
<keyword evidence="3 23" id="KW-0436">Ligase</keyword>
<reference evidence="23 24" key="1">
    <citation type="journal article" date="2021" name="Microorganisms">
        <title>Acidisoma silvae sp. nov. and Acidisomacellulosilytica sp. nov., Two Acidophilic Bacteria Isolated from Decaying Wood, Hydrolyzing Cellulose and Producing Poly-3-hydroxybutyrate.</title>
        <authorList>
            <person name="Mieszkin S."/>
            <person name="Pouder E."/>
            <person name="Uroz S."/>
            <person name="Simon-Colin C."/>
            <person name="Alain K."/>
        </authorList>
    </citation>
    <scope>NUCLEOTIDE SEQUENCE [LARGE SCALE GENOMIC DNA]</scope>
    <source>
        <strain evidence="23 24">HW T5.17</strain>
    </source>
</reference>
<dbReference type="Gene3D" id="3.30.1490.70">
    <property type="match status" value="1"/>
</dbReference>
<dbReference type="AlphaFoldDB" id="A0A963Z4X8"/>
<dbReference type="NCBIfam" id="TIGR02778">
    <property type="entry name" value="ligD_pol"/>
    <property type="match status" value="1"/>
</dbReference>
<feature type="region of interest" description="Disordered" evidence="21">
    <location>
        <begin position="1"/>
        <end position="39"/>
    </location>
</feature>
<evidence type="ECO:0000256" key="9">
    <source>
        <dbReference type="ARBA" id="ARBA00022763"/>
    </source>
</evidence>
<gene>
    <name evidence="23" type="primary">ligD</name>
    <name evidence="23" type="ORF">ACELLULO517_21555</name>
</gene>
<dbReference type="GO" id="GO:0005524">
    <property type="term" value="F:ATP binding"/>
    <property type="evidence" value="ECO:0007669"/>
    <property type="project" value="UniProtKB-KW"/>
</dbReference>
<keyword evidence="7" id="KW-0479">Metal-binding</keyword>
<feature type="compositionally biased region" description="Basic and acidic residues" evidence="21">
    <location>
        <begin position="1"/>
        <end position="25"/>
    </location>
</feature>
<evidence type="ECO:0000256" key="1">
    <source>
        <dbReference type="ARBA" id="ARBA00001936"/>
    </source>
</evidence>
<keyword evidence="8" id="KW-0547">Nucleotide-binding</keyword>
<dbReference type="CDD" id="cd04862">
    <property type="entry name" value="PaeLigD_Pol_like"/>
    <property type="match status" value="1"/>
</dbReference>
<evidence type="ECO:0000313" key="23">
    <source>
        <dbReference type="EMBL" id="MCB8882847.1"/>
    </source>
</evidence>
<evidence type="ECO:0000256" key="4">
    <source>
        <dbReference type="ARBA" id="ARBA00022679"/>
    </source>
</evidence>
<dbReference type="InterPro" id="IPR014143">
    <property type="entry name" value="NHEJ_ligase_prk"/>
</dbReference>
<accession>A0A963Z4X8</accession>
<keyword evidence="10" id="KW-0378">Hydrolase</keyword>
<dbReference type="GO" id="GO:0004527">
    <property type="term" value="F:exonuclease activity"/>
    <property type="evidence" value="ECO:0007669"/>
    <property type="project" value="UniProtKB-KW"/>
</dbReference>
<dbReference type="RefSeq" id="WP_227309499.1">
    <property type="nucleotide sequence ID" value="NZ_JAESVA010000009.1"/>
</dbReference>
<dbReference type="InterPro" id="IPR012310">
    <property type="entry name" value="DNA_ligase_ATP-dep_cent"/>
</dbReference>
<evidence type="ECO:0000256" key="20">
    <source>
        <dbReference type="ARBA" id="ARBA00034003"/>
    </source>
</evidence>
<evidence type="ECO:0000256" key="19">
    <source>
        <dbReference type="ARBA" id="ARBA00029943"/>
    </source>
</evidence>
<sequence>MARRAEPAKGKASLEHYHAKRRFDDTPEPQGKVSRRTSQASPGIFVVQKHDATRLHYDFRLELDGVLLSWAVTKGPSLNPTDKRLAVRTEDHPLDYGGFEGIIPKGNYGAGTVMLWDRGHWEPIGDPHEELAKGKIAFNLFGEKMRGRWALVLMRRASEKRENWLLIKERDGEASEDRSLIEEAADSVASGRDLDAIAAAGGIWRSGKAGGQKPAKARAAKASKRPAFLAPQLATLVDAPPPDDGWIFEVKFDGYRTEIAANGADVRAYTRSGLDWTERFPRVIAAVKSLDLDGVLIDGEVVVMDEDGRSSFGALQNALQSGKGSLVYMAFDLLREGRTDWRGKPLTDRKHRLKEILAPAAKDGVLVYSDHVEGHGDDMLAMARDRKLEGVIAKRADRPYRSGRTESWLKIKVGHAQEFVVLGYRHSQKARQFSSLILGLRDGKTLRYVGRVGSGFSQETLVDLSARFAKIGLANPPAIAVPRDILKDTSWVKPELVVDIAFNGWTRDNLIRQGHYVGLREDKPAEQVMREEAKTSKAESKQTQFGVQLTHPEKVLFPDCGVTKADLADYLAQMADHMLPFAADRLVSLVRHPDGIEKEGFFQRHPSRGMDASWQHKAVKTSHGSEDYLYFSDPRALVAAAQIGGIEFHVWGSTLADIEKPDRIVFDLDPDEALPFAKTRDAAFFMRDVLGALGLDSLAMLSGGKGIHVIVPIKPEHDWPVIKTFARDLTSRVAADKPALYVATMTKAKRQGKIFIDHFRNERGSTAIAPFSPRARPGAPVAWPVAWDQLSKVTSANAVSLWDAMAKVHETKDWCASAHATQRITQAIIEAAGS</sequence>
<evidence type="ECO:0000256" key="7">
    <source>
        <dbReference type="ARBA" id="ARBA00022723"/>
    </source>
</evidence>
<evidence type="ECO:0000256" key="5">
    <source>
        <dbReference type="ARBA" id="ARBA00022695"/>
    </source>
</evidence>
<dbReference type="InterPro" id="IPR014145">
    <property type="entry name" value="LigD_pol_dom"/>
</dbReference>
<dbReference type="GO" id="GO:0003677">
    <property type="term" value="F:DNA binding"/>
    <property type="evidence" value="ECO:0007669"/>
    <property type="project" value="UniProtKB-KW"/>
</dbReference>
<keyword evidence="12" id="KW-0067">ATP-binding</keyword>
<dbReference type="InterPro" id="IPR014146">
    <property type="entry name" value="LigD_ligase_dom"/>
</dbReference>
<keyword evidence="15" id="KW-0233">DNA recombination</keyword>
<evidence type="ECO:0000256" key="15">
    <source>
        <dbReference type="ARBA" id="ARBA00023172"/>
    </source>
</evidence>
<keyword evidence="16" id="KW-0234">DNA repair</keyword>
<proteinExistence type="predicted"/>
<dbReference type="NCBIfam" id="TIGR02776">
    <property type="entry name" value="NHEJ_ligase_prk"/>
    <property type="match status" value="1"/>
</dbReference>
<keyword evidence="14" id="KW-0238">DNA-binding</keyword>
<dbReference type="CDD" id="cd07971">
    <property type="entry name" value="OBF_DNA_ligase_LigD"/>
    <property type="match status" value="1"/>
</dbReference>
<dbReference type="Pfam" id="PF04679">
    <property type="entry name" value="DNA_ligase_A_C"/>
    <property type="match status" value="1"/>
</dbReference>
<evidence type="ECO:0000256" key="21">
    <source>
        <dbReference type="SAM" id="MobiDB-lite"/>
    </source>
</evidence>
<evidence type="ECO:0000256" key="17">
    <source>
        <dbReference type="ARBA" id="ARBA00023211"/>
    </source>
</evidence>
<evidence type="ECO:0000256" key="11">
    <source>
        <dbReference type="ARBA" id="ARBA00022839"/>
    </source>
</evidence>
<evidence type="ECO:0000256" key="8">
    <source>
        <dbReference type="ARBA" id="ARBA00022741"/>
    </source>
</evidence>
<evidence type="ECO:0000259" key="22">
    <source>
        <dbReference type="PROSITE" id="PS50160"/>
    </source>
</evidence>
<evidence type="ECO:0000256" key="3">
    <source>
        <dbReference type="ARBA" id="ARBA00022598"/>
    </source>
</evidence>
<dbReference type="Proteomes" id="UP000721844">
    <property type="component" value="Unassembled WGS sequence"/>
</dbReference>
<evidence type="ECO:0000256" key="18">
    <source>
        <dbReference type="ARBA" id="ARBA00023268"/>
    </source>
</evidence>
<dbReference type="InterPro" id="IPR014144">
    <property type="entry name" value="LigD_PE_domain"/>
</dbReference>
<comment type="cofactor">
    <cofactor evidence="1">
        <name>Mn(2+)</name>
        <dbReference type="ChEBI" id="CHEBI:29035"/>
    </cofactor>
</comment>
<keyword evidence="17" id="KW-0464">Manganese</keyword>
<evidence type="ECO:0000256" key="13">
    <source>
        <dbReference type="ARBA" id="ARBA00022932"/>
    </source>
</evidence>
<comment type="catalytic activity">
    <reaction evidence="20">
        <text>ATP + (deoxyribonucleotide)n-3'-hydroxyl + 5'-phospho-(deoxyribonucleotide)m = (deoxyribonucleotide)n+m + AMP + diphosphate.</text>
        <dbReference type="EC" id="6.5.1.1"/>
    </reaction>
</comment>
<dbReference type="NCBIfam" id="TIGR02779">
    <property type="entry name" value="NHEJ_ligase_lig"/>
    <property type="match status" value="1"/>
</dbReference>
<evidence type="ECO:0000256" key="16">
    <source>
        <dbReference type="ARBA" id="ARBA00023204"/>
    </source>
</evidence>
<keyword evidence="13" id="KW-0239">DNA-directed DNA polymerase</keyword>
<keyword evidence="6" id="KW-0540">Nuclease</keyword>
<dbReference type="GO" id="GO:0003910">
    <property type="term" value="F:DNA ligase (ATP) activity"/>
    <property type="evidence" value="ECO:0007669"/>
    <property type="project" value="UniProtKB-EC"/>
</dbReference>
<dbReference type="SUPFAM" id="SSF56091">
    <property type="entry name" value="DNA ligase/mRNA capping enzyme, catalytic domain"/>
    <property type="match status" value="1"/>
</dbReference>
<dbReference type="EMBL" id="JAESVA010000009">
    <property type="protein sequence ID" value="MCB8882847.1"/>
    <property type="molecule type" value="Genomic_DNA"/>
</dbReference>
<dbReference type="NCBIfam" id="TIGR02777">
    <property type="entry name" value="LigD_PE_dom"/>
    <property type="match status" value="1"/>
</dbReference>
<dbReference type="Gene3D" id="3.30.470.30">
    <property type="entry name" value="DNA ligase/mRNA capping enzyme"/>
    <property type="match status" value="1"/>
</dbReference>
<evidence type="ECO:0000256" key="2">
    <source>
        <dbReference type="ARBA" id="ARBA00012727"/>
    </source>
</evidence>
<keyword evidence="18" id="KW-0511">Multifunctional enzyme</keyword>
<dbReference type="CDD" id="cd07906">
    <property type="entry name" value="Adenylation_DNA_ligase_LigD_LigC"/>
    <property type="match status" value="1"/>
</dbReference>
<protein>
    <recommendedName>
        <fullName evidence="2">DNA ligase (ATP)</fullName>
        <ecNumber evidence="2">6.5.1.1</ecNumber>
    </recommendedName>
    <alternativeName>
        <fullName evidence="19">NHEJ DNA polymerase</fullName>
    </alternativeName>
</protein>
<dbReference type="InterPro" id="IPR052171">
    <property type="entry name" value="NHEJ_LigD"/>
</dbReference>
<dbReference type="Pfam" id="PF13298">
    <property type="entry name" value="LigD_N"/>
    <property type="match status" value="1"/>
</dbReference>
<dbReference type="Gene3D" id="2.40.50.140">
    <property type="entry name" value="Nucleic acid-binding proteins"/>
    <property type="match status" value="1"/>
</dbReference>
<feature type="domain" description="ATP-dependent DNA ligase family profile" evidence="22">
    <location>
        <begin position="319"/>
        <end position="442"/>
    </location>
</feature>
<keyword evidence="24" id="KW-1185">Reference proteome</keyword>
<dbReference type="Gene3D" id="3.90.920.10">
    <property type="entry name" value="DNA primase, PRIM domain"/>
    <property type="match status" value="1"/>
</dbReference>
<dbReference type="Pfam" id="PF21686">
    <property type="entry name" value="LigD_Prim-Pol"/>
    <property type="match status" value="1"/>
</dbReference>
<dbReference type="GO" id="GO:0003887">
    <property type="term" value="F:DNA-directed DNA polymerase activity"/>
    <property type="evidence" value="ECO:0007669"/>
    <property type="project" value="UniProtKB-KW"/>
</dbReference>
<evidence type="ECO:0000256" key="6">
    <source>
        <dbReference type="ARBA" id="ARBA00022722"/>
    </source>
</evidence>
<dbReference type="GO" id="GO:0046872">
    <property type="term" value="F:metal ion binding"/>
    <property type="evidence" value="ECO:0007669"/>
    <property type="project" value="UniProtKB-KW"/>
</dbReference>
<dbReference type="PANTHER" id="PTHR42705:SF2">
    <property type="entry name" value="BIFUNCTIONAL NON-HOMOLOGOUS END JOINING PROTEIN LIGD"/>
    <property type="match status" value="1"/>
</dbReference>
<evidence type="ECO:0000256" key="10">
    <source>
        <dbReference type="ARBA" id="ARBA00022801"/>
    </source>
</evidence>
<evidence type="ECO:0000256" key="14">
    <source>
        <dbReference type="ARBA" id="ARBA00023125"/>
    </source>
</evidence>
<organism evidence="23 24">
    <name type="scientific">Acidisoma cellulosilyticum</name>
    <dbReference type="NCBI Taxonomy" id="2802395"/>
    <lineage>
        <taxon>Bacteria</taxon>
        <taxon>Pseudomonadati</taxon>
        <taxon>Pseudomonadota</taxon>
        <taxon>Alphaproteobacteria</taxon>
        <taxon>Acetobacterales</taxon>
        <taxon>Acidocellaceae</taxon>
        <taxon>Acidisoma</taxon>
    </lineage>
</organism>
<dbReference type="PANTHER" id="PTHR42705">
    <property type="entry name" value="BIFUNCTIONAL NON-HOMOLOGOUS END JOINING PROTEIN LIGD"/>
    <property type="match status" value="1"/>
</dbReference>
<dbReference type="NCBIfam" id="NF004628">
    <property type="entry name" value="PRK05972.1"/>
    <property type="match status" value="1"/>
</dbReference>
<keyword evidence="9" id="KW-0227">DNA damage</keyword>
<keyword evidence="4" id="KW-0808">Transferase</keyword>
<name>A0A963Z4X8_9PROT</name>
<evidence type="ECO:0000256" key="12">
    <source>
        <dbReference type="ARBA" id="ARBA00022840"/>
    </source>
</evidence>
<dbReference type="EC" id="6.5.1.1" evidence="2"/>
<comment type="caution">
    <text evidence="23">The sequence shown here is derived from an EMBL/GenBank/DDBJ whole genome shotgun (WGS) entry which is preliminary data.</text>
</comment>
<dbReference type="InterPro" id="IPR012309">
    <property type="entry name" value="DNA_ligase_ATP-dep_C"/>
</dbReference>
<dbReference type="SUPFAM" id="SSF50249">
    <property type="entry name" value="Nucleic acid-binding proteins"/>
    <property type="match status" value="1"/>
</dbReference>
<dbReference type="PROSITE" id="PS50160">
    <property type="entry name" value="DNA_LIGASE_A3"/>
    <property type="match status" value="1"/>
</dbReference>
<dbReference type="GO" id="GO:0006310">
    <property type="term" value="P:DNA recombination"/>
    <property type="evidence" value="ECO:0007669"/>
    <property type="project" value="UniProtKB-KW"/>
</dbReference>
<keyword evidence="5" id="KW-0548">Nucleotidyltransferase</keyword>